<dbReference type="OrthoDB" id="361013at2759"/>
<organism evidence="2 3">
    <name type="scientific">Pseudocercospora eumusae</name>
    <dbReference type="NCBI Taxonomy" id="321146"/>
    <lineage>
        <taxon>Eukaryota</taxon>
        <taxon>Fungi</taxon>
        <taxon>Dikarya</taxon>
        <taxon>Ascomycota</taxon>
        <taxon>Pezizomycotina</taxon>
        <taxon>Dothideomycetes</taxon>
        <taxon>Dothideomycetidae</taxon>
        <taxon>Mycosphaerellales</taxon>
        <taxon>Mycosphaerellaceae</taxon>
        <taxon>Pseudocercospora</taxon>
    </lineage>
</organism>
<comment type="caution">
    <text evidence="2">The sequence shown here is derived from an EMBL/GenBank/DDBJ whole genome shotgun (WGS) entry which is preliminary data.</text>
</comment>
<proteinExistence type="predicted"/>
<dbReference type="EMBL" id="LFZN01000032">
    <property type="protein sequence ID" value="KXT03274.1"/>
    <property type="molecule type" value="Genomic_DNA"/>
</dbReference>
<dbReference type="AlphaFoldDB" id="A0A139HLC8"/>
<dbReference type="Proteomes" id="UP000070133">
    <property type="component" value="Unassembled WGS sequence"/>
</dbReference>
<gene>
    <name evidence="2" type="ORF">AC578_4777</name>
</gene>
<keyword evidence="3" id="KW-1185">Reference proteome</keyword>
<accession>A0A139HLC8</accession>
<feature type="chain" id="PRO_5007806694" evidence="1">
    <location>
        <begin position="23"/>
        <end position="129"/>
    </location>
</feature>
<evidence type="ECO:0000256" key="1">
    <source>
        <dbReference type="SAM" id="SignalP"/>
    </source>
</evidence>
<sequence length="129" mass="13423">MFKASFIVLLIASFSSVLLSCAQLVVPNSSIPSSLAAKDDCPCYKSTTTVVNPTCTPWAGICPAIICVTPTATVTKTIPGNANALTRCRDKNVPTVTAYSPCTTDCAPITCPTATATVVGKEKQCCTAW</sequence>
<name>A0A139HLC8_9PEZI</name>
<evidence type="ECO:0000313" key="3">
    <source>
        <dbReference type="Proteomes" id="UP000070133"/>
    </source>
</evidence>
<protein>
    <submittedName>
        <fullName evidence="2">Uncharacterized protein</fullName>
    </submittedName>
</protein>
<keyword evidence="1" id="KW-0732">Signal</keyword>
<evidence type="ECO:0000313" key="2">
    <source>
        <dbReference type="EMBL" id="KXT03274.1"/>
    </source>
</evidence>
<feature type="signal peptide" evidence="1">
    <location>
        <begin position="1"/>
        <end position="22"/>
    </location>
</feature>
<reference evidence="2 3" key="1">
    <citation type="submission" date="2015-07" db="EMBL/GenBank/DDBJ databases">
        <title>Comparative genomics of the Sigatoka disease complex on banana suggests a link between parallel evolutionary changes in Pseudocercospora fijiensis and Pseudocercospora eumusae and increased virulence on the banana host.</title>
        <authorList>
            <person name="Chang T.-C."/>
            <person name="Salvucci A."/>
            <person name="Crous P.W."/>
            <person name="Stergiopoulos I."/>
        </authorList>
    </citation>
    <scope>NUCLEOTIDE SEQUENCE [LARGE SCALE GENOMIC DNA]</scope>
    <source>
        <strain evidence="2 3">CBS 114824</strain>
    </source>
</reference>
<dbReference type="PROSITE" id="PS51257">
    <property type="entry name" value="PROKAR_LIPOPROTEIN"/>
    <property type="match status" value="1"/>
</dbReference>